<feature type="transmembrane region" description="Helical" evidence="1">
    <location>
        <begin position="21"/>
        <end position="40"/>
    </location>
</feature>
<name>A0A1X0NY86_9TRYP</name>
<dbReference type="OrthoDB" id="253094at2759"/>
<dbReference type="STRING" id="67003.A0A1X0NY86"/>
<dbReference type="EMBL" id="NBCO01000013">
    <property type="protein sequence ID" value="ORC89130.1"/>
    <property type="molecule type" value="Genomic_DNA"/>
</dbReference>
<proteinExistence type="predicted"/>
<dbReference type="RefSeq" id="XP_028883196.1">
    <property type="nucleotide sequence ID" value="XM_029025350.1"/>
</dbReference>
<organism evidence="2 3">
    <name type="scientific">Trypanosoma theileri</name>
    <dbReference type="NCBI Taxonomy" id="67003"/>
    <lineage>
        <taxon>Eukaryota</taxon>
        <taxon>Discoba</taxon>
        <taxon>Euglenozoa</taxon>
        <taxon>Kinetoplastea</taxon>
        <taxon>Metakinetoplastina</taxon>
        <taxon>Trypanosomatida</taxon>
        <taxon>Trypanosomatidae</taxon>
        <taxon>Trypanosoma</taxon>
    </lineage>
</organism>
<comment type="caution">
    <text evidence="2">The sequence shown here is derived from an EMBL/GenBank/DDBJ whole genome shotgun (WGS) entry which is preliminary data.</text>
</comment>
<evidence type="ECO:0000313" key="2">
    <source>
        <dbReference type="EMBL" id="ORC89130.1"/>
    </source>
</evidence>
<dbReference type="Proteomes" id="UP000192257">
    <property type="component" value="Unassembled WGS sequence"/>
</dbReference>
<protein>
    <submittedName>
        <fullName evidence="2">Uncharacterized protein</fullName>
    </submittedName>
</protein>
<evidence type="ECO:0000313" key="3">
    <source>
        <dbReference type="Proteomes" id="UP000192257"/>
    </source>
</evidence>
<gene>
    <name evidence="2" type="ORF">TM35_000131340</name>
</gene>
<accession>A0A1X0NY86</accession>
<keyword evidence="1" id="KW-1133">Transmembrane helix</keyword>
<reference evidence="2 3" key="1">
    <citation type="submission" date="2017-03" db="EMBL/GenBank/DDBJ databases">
        <title>An alternative strategy for trypanosome survival in the mammalian bloodstream revealed through genome and transcriptome analysis of the ubiquitous bovine parasite Trypanosoma (Megatrypanum) theileri.</title>
        <authorList>
            <person name="Kelly S."/>
            <person name="Ivens A."/>
            <person name="Mott A."/>
            <person name="O'Neill E."/>
            <person name="Emms D."/>
            <person name="Macleod O."/>
            <person name="Voorheis P."/>
            <person name="Matthews J."/>
            <person name="Matthews K."/>
            <person name="Carrington M."/>
        </authorList>
    </citation>
    <scope>NUCLEOTIDE SEQUENCE [LARGE SCALE GENOMIC DNA]</scope>
    <source>
        <strain evidence="2">Edinburgh</strain>
    </source>
</reference>
<dbReference type="AlphaFoldDB" id="A0A1X0NY86"/>
<feature type="transmembrane region" description="Helical" evidence="1">
    <location>
        <begin position="46"/>
        <end position="63"/>
    </location>
</feature>
<keyword evidence="1" id="KW-0472">Membrane</keyword>
<keyword evidence="1" id="KW-0812">Transmembrane</keyword>
<keyword evidence="3" id="KW-1185">Reference proteome</keyword>
<dbReference type="VEuPathDB" id="TriTrypDB:TM35_000131340"/>
<dbReference type="GeneID" id="39985130"/>
<evidence type="ECO:0000256" key="1">
    <source>
        <dbReference type="SAM" id="Phobius"/>
    </source>
</evidence>
<sequence>MNPITSLFTRRSLNRWRIVELVLTGLTAVAASLLIVFVPAARVYCGMALTLSVIIVLRLWRLLPSDRRRVWRESHKLADKMLRERQGTTIAATTPAADVEMRPLVAQSMQPAATMQFSAISPSQQILMGSMLSPQQQQAMIAASVLSQLQQQQQQSILAASMIPQLQQAMMAASIMPQYQQQQQQLQSMMAASMMPQYQQQQQQPMMAASMMPPYQQQQQQQLQSMMAASMMPQYQQQQQQPMMAASMMPQYQQQQQQPMMAPMSSQSQRNYIGSHVSQMVAPDVGGEGNVLPKPFVNVKPTMQFG</sequence>